<evidence type="ECO:0000313" key="2">
    <source>
        <dbReference type="Proteomes" id="UP000325182"/>
    </source>
</evidence>
<reference evidence="1 2" key="1">
    <citation type="submission" date="2019-08" db="EMBL/GenBank/DDBJ databases">
        <title>Bacillus genomes from the desert of Cuatro Cienegas, Coahuila.</title>
        <authorList>
            <person name="Olmedo-Alvarez G."/>
        </authorList>
    </citation>
    <scope>NUCLEOTIDE SEQUENCE [LARGE SCALE GENOMIC DNA]</scope>
    <source>
        <strain evidence="1 2">CH128b_4D</strain>
    </source>
</reference>
<gene>
    <name evidence="1" type="ORF">FZC84_00385</name>
</gene>
<protein>
    <submittedName>
        <fullName evidence="1">Uncharacterized protein</fullName>
    </submittedName>
</protein>
<accession>A0A5D4MHF3</accession>
<dbReference type="EMBL" id="VTEG01000001">
    <property type="protein sequence ID" value="TYS01163.1"/>
    <property type="molecule type" value="Genomic_DNA"/>
</dbReference>
<evidence type="ECO:0000313" key="1">
    <source>
        <dbReference type="EMBL" id="TYS01163.1"/>
    </source>
</evidence>
<comment type="caution">
    <text evidence="1">The sequence shown here is derived from an EMBL/GenBank/DDBJ whole genome shotgun (WGS) entry which is preliminary data.</text>
</comment>
<organism evidence="1 2">
    <name type="scientific">Rossellomorea vietnamensis</name>
    <dbReference type="NCBI Taxonomy" id="218284"/>
    <lineage>
        <taxon>Bacteria</taxon>
        <taxon>Bacillati</taxon>
        <taxon>Bacillota</taxon>
        <taxon>Bacilli</taxon>
        <taxon>Bacillales</taxon>
        <taxon>Bacillaceae</taxon>
        <taxon>Rossellomorea</taxon>
    </lineage>
</organism>
<proteinExistence type="predicted"/>
<sequence>MEKQDGNREDKMKKTYNFLSIIILLLTAFCMGACSAGEEVVDIEDKSFAEMLFVQKVENDLTDETLTKSITDQSKIEETLELVSGLTIKELSTNEFFTELKSQNSYMFSFFKTEQFTSGVTPYTFYILEDGTFMFTYDGVDSLREKPLISLESDKDLFDKIKEHLEIDF</sequence>
<name>A0A5D4MHF3_9BACI</name>
<dbReference type="Proteomes" id="UP000325182">
    <property type="component" value="Unassembled WGS sequence"/>
</dbReference>
<dbReference type="RefSeq" id="WP_187444231.1">
    <property type="nucleotide sequence ID" value="NZ_VTEG01000001.1"/>
</dbReference>
<dbReference type="AlphaFoldDB" id="A0A5D4MHF3"/>